<gene>
    <name evidence="1" type="ORF">E6C27_scaffold46G004120</name>
</gene>
<dbReference type="EMBL" id="SSTE01014815">
    <property type="protein sequence ID" value="KAA0044656.1"/>
    <property type="molecule type" value="Genomic_DNA"/>
</dbReference>
<sequence>MANKSEERLDFVEQENLEMRTEMLPAMEENMSFISKSIENINVQMKKHQLQQQAILKYIEGIIWEKVVTTIETEGSLSVVMGINSATEMMMAEPKTDGRNDDDKTFDRSKFKKVEMPIFNKMDLDFWLFRADQDVDKVLNDQGWNVGGKILNDQTGNHGRGILK</sequence>
<reference evidence="1 2" key="1">
    <citation type="submission" date="2019-08" db="EMBL/GenBank/DDBJ databases">
        <title>Draft genome sequences of two oriental melons (Cucumis melo L. var makuwa).</title>
        <authorList>
            <person name="Kwon S.-Y."/>
        </authorList>
    </citation>
    <scope>NUCLEOTIDE SEQUENCE [LARGE SCALE GENOMIC DNA]</scope>
    <source>
        <strain evidence="2">cv. SW 3</strain>
        <tissue evidence="1">Leaf</tissue>
    </source>
</reference>
<accession>A0A5A7TRA3</accession>
<organism evidence="1 2">
    <name type="scientific">Cucumis melo var. makuwa</name>
    <name type="common">Oriental melon</name>
    <dbReference type="NCBI Taxonomy" id="1194695"/>
    <lineage>
        <taxon>Eukaryota</taxon>
        <taxon>Viridiplantae</taxon>
        <taxon>Streptophyta</taxon>
        <taxon>Embryophyta</taxon>
        <taxon>Tracheophyta</taxon>
        <taxon>Spermatophyta</taxon>
        <taxon>Magnoliopsida</taxon>
        <taxon>eudicotyledons</taxon>
        <taxon>Gunneridae</taxon>
        <taxon>Pentapetalae</taxon>
        <taxon>rosids</taxon>
        <taxon>fabids</taxon>
        <taxon>Cucurbitales</taxon>
        <taxon>Cucurbitaceae</taxon>
        <taxon>Benincaseae</taxon>
        <taxon>Cucumis</taxon>
    </lineage>
</organism>
<proteinExistence type="predicted"/>
<name>A0A5A7TRA3_CUCMM</name>
<dbReference type="AlphaFoldDB" id="A0A5A7TRA3"/>
<evidence type="ECO:0000313" key="2">
    <source>
        <dbReference type="Proteomes" id="UP000321393"/>
    </source>
</evidence>
<protein>
    <submittedName>
        <fullName evidence="1">Transposon Tf2-1 polyprotein isoform X1</fullName>
    </submittedName>
</protein>
<dbReference type="Proteomes" id="UP000321393">
    <property type="component" value="Unassembled WGS sequence"/>
</dbReference>
<comment type="caution">
    <text evidence="1">The sequence shown here is derived from an EMBL/GenBank/DDBJ whole genome shotgun (WGS) entry which is preliminary data.</text>
</comment>
<evidence type="ECO:0000313" key="1">
    <source>
        <dbReference type="EMBL" id="KAA0044656.1"/>
    </source>
</evidence>